<dbReference type="EMBL" id="JAPDMZ010000541">
    <property type="protein sequence ID" value="KAK0542374.1"/>
    <property type="molecule type" value="Genomic_DNA"/>
</dbReference>
<dbReference type="Proteomes" id="UP001176517">
    <property type="component" value="Unassembled WGS sequence"/>
</dbReference>
<keyword evidence="3" id="KW-1185">Reference proteome</keyword>
<gene>
    <name evidence="2" type="ORF">OC846_006758</name>
</gene>
<evidence type="ECO:0000313" key="3">
    <source>
        <dbReference type="Proteomes" id="UP001176517"/>
    </source>
</evidence>
<dbReference type="AlphaFoldDB" id="A0AAN6GI63"/>
<name>A0AAN6GI63_9BASI</name>
<accession>A0AAN6GI63</accession>
<sequence length="69" mass="7336">MYDTNDSDSLPRSGATAARDAGIDAPVTGMKILIDEYIELGMTRREAVDHCAAMWIQAQVTTGAPASAH</sequence>
<protein>
    <submittedName>
        <fullName evidence="2">Uncharacterized protein</fullName>
    </submittedName>
</protein>
<proteinExistence type="predicted"/>
<comment type="caution">
    <text evidence="2">The sequence shown here is derived from an EMBL/GenBank/DDBJ whole genome shotgun (WGS) entry which is preliminary data.</text>
</comment>
<organism evidence="2 3">
    <name type="scientific">Tilletia horrida</name>
    <dbReference type="NCBI Taxonomy" id="155126"/>
    <lineage>
        <taxon>Eukaryota</taxon>
        <taxon>Fungi</taxon>
        <taxon>Dikarya</taxon>
        <taxon>Basidiomycota</taxon>
        <taxon>Ustilaginomycotina</taxon>
        <taxon>Exobasidiomycetes</taxon>
        <taxon>Tilletiales</taxon>
        <taxon>Tilletiaceae</taxon>
        <taxon>Tilletia</taxon>
    </lineage>
</organism>
<feature type="region of interest" description="Disordered" evidence="1">
    <location>
        <begin position="1"/>
        <end position="21"/>
    </location>
</feature>
<evidence type="ECO:0000256" key="1">
    <source>
        <dbReference type="SAM" id="MobiDB-lite"/>
    </source>
</evidence>
<reference evidence="2" key="1">
    <citation type="journal article" date="2023" name="PhytoFront">
        <title>Draft Genome Resources of Seven Strains of Tilletia horrida, Causal Agent of Kernel Smut of Rice.</title>
        <authorList>
            <person name="Khanal S."/>
            <person name="Antony Babu S."/>
            <person name="Zhou X.G."/>
        </authorList>
    </citation>
    <scope>NUCLEOTIDE SEQUENCE</scope>
    <source>
        <strain evidence="2">TX6</strain>
    </source>
</reference>
<evidence type="ECO:0000313" key="2">
    <source>
        <dbReference type="EMBL" id="KAK0542374.1"/>
    </source>
</evidence>